<gene>
    <name evidence="15" type="ORF">AJ80_03217</name>
</gene>
<protein>
    <recommendedName>
        <fullName evidence="3">NADH dehydrogenase [ubiquinone] 1 beta subcomplex subunit 4</fullName>
    </recommendedName>
    <alternativeName>
        <fullName evidence="12">Complex I-B15</fullName>
    </alternativeName>
    <alternativeName>
        <fullName evidence="13">NADH-ubiquinone oxidoreductase B15 subunit</fullName>
    </alternativeName>
</protein>
<keyword evidence="16" id="KW-1185">Reference proteome</keyword>
<sequence length="74" mass="8754">MAGPNKNLMLDPALQKYYEMTVNRYKFFRWTPRTAWITFCYVGLVPGILAYAAYKTDGKFDFKGKRREDTIVEF</sequence>
<proteinExistence type="inferred from homology"/>
<comment type="subcellular location">
    <subcellularLocation>
        <location evidence="1">Mitochondrion inner membrane</location>
        <topology evidence="1">Single-pass membrane protein</topology>
    </subcellularLocation>
</comment>
<evidence type="ECO:0000256" key="3">
    <source>
        <dbReference type="ARBA" id="ARBA00018681"/>
    </source>
</evidence>
<keyword evidence="6 14" id="KW-0812">Transmembrane</keyword>
<keyword evidence="8" id="KW-0249">Electron transport</keyword>
<dbReference type="Proteomes" id="UP000224634">
    <property type="component" value="Unassembled WGS sequence"/>
</dbReference>
<dbReference type="EMBL" id="PDNA01000035">
    <property type="protein sequence ID" value="PGH21426.1"/>
    <property type="molecule type" value="Genomic_DNA"/>
</dbReference>
<comment type="caution">
    <text evidence="15">The sequence shown here is derived from an EMBL/GenBank/DDBJ whole genome shotgun (WGS) entry which is preliminary data.</text>
</comment>
<keyword evidence="7" id="KW-0999">Mitochondrion inner membrane</keyword>
<keyword evidence="4" id="KW-0813">Transport</keyword>
<evidence type="ECO:0000256" key="7">
    <source>
        <dbReference type="ARBA" id="ARBA00022792"/>
    </source>
</evidence>
<name>A0A2B7YIP2_POLH7</name>
<evidence type="ECO:0000256" key="11">
    <source>
        <dbReference type="ARBA" id="ARBA00023136"/>
    </source>
</evidence>
<evidence type="ECO:0000256" key="13">
    <source>
        <dbReference type="ARBA" id="ARBA00030987"/>
    </source>
</evidence>
<dbReference type="OrthoDB" id="15108at2759"/>
<evidence type="ECO:0000313" key="16">
    <source>
        <dbReference type="Proteomes" id="UP000224634"/>
    </source>
</evidence>
<dbReference type="PANTHER" id="PTHR39476:SF1">
    <property type="entry name" value="NADH DEHYDROGENASE [UBIQUINONE] 1 BETA SUBCOMPLEX SUBUNIT 4"/>
    <property type="match status" value="1"/>
</dbReference>
<evidence type="ECO:0000256" key="12">
    <source>
        <dbReference type="ARBA" id="ARBA00030212"/>
    </source>
</evidence>
<organism evidence="15 16">
    <name type="scientific">Polytolypa hystricis (strain UAMH7299)</name>
    <dbReference type="NCBI Taxonomy" id="1447883"/>
    <lineage>
        <taxon>Eukaryota</taxon>
        <taxon>Fungi</taxon>
        <taxon>Dikarya</taxon>
        <taxon>Ascomycota</taxon>
        <taxon>Pezizomycotina</taxon>
        <taxon>Eurotiomycetes</taxon>
        <taxon>Eurotiomycetidae</taxon>
        <taxon>Onygenales</taxon>
        <taxon>Onygenales incertae sedis</taxon>
        <taxon>Polytolypa</taxon>
    </lineage>
</organism>
<evidence type="ECO:0000256" key="10">
    <source>
        <dbReference type="ARBA" id="ARBA00023128"/>
    </source>
</evidence>
<evidence type="ECO:0000256" key="2">
    <source>
        <dbReference type="ARBA" id="ARBA00007260"/>
    </source>
</evidence>
<keyword evidence="11 14" id="KW-0472">Membrane</keyword>
<evidence type="ECO:0000256" key="9">
    <source>
        <dbReference type="ARBA" id="ARBA00022989"/>
    </source>
</evidence>
<evidence type="ECO:0000256" key="1">
    <source>
        <dbReference type="ARBA" id="ARBA00004434"/>
    </source>
</evidence>
<evidence type="ECO:0000256" key="4">
    <source>
        <dbReference type="ARBA" id="ARBA00022448"/>
    </source>
</evidence>
<keyword evidence="5" id="KW-0679">Respiratory chain</keyword>
<evidence type="ECO:0000313" key="15">
    <source>
        <dbReference type="EMBL" id="PGH21426.1"/>
    </source>
</evidence>
<feature type="transmembrane region" description="Helical" evidence="14">
    <location>
        <begin position="35"/>
        <end position="54"/>
    </location>
</feature>
<dbReference type="STRING" id="1447883.A0A2B7YIP2"/>
<dbReference type="GO" id="GO:0005743">
    <property type="term" value="C:mitochondrial inner membrane"/>
    <property type="evidence" value="ECO:0007669"/>
    <property type="project" value="UniProtKB-SubCell"/>
</dbReference>
<dbReference type="PANTHER" id="PTHR39476">
    <property type="entry name" value="NADH:UBIQUINONE OXIDOREDUCTASE 6.6KD SUBUNIT"/>
    <property type="match status" value="1"/>
</dbReference>
<evidence type="ECO:0000256" key="8">
    <source>
        <dbReference type="ARBA" id="ARBA00022982"/>
    </source>
</evidence>
<accession>A0A2B7YIP2</accession>
<dbReference type="InterPro" id="IPR009866">
    <property type="entry name" value="NADH_UbQ_OxRdtase_NDUFB4_su"/>
</dbReference>
<dbReference type="Pfam" id="PF07225">
    <property type="entry name" value="NDUF_B4"/>
    <property type="match status" value="1"/>
</dbReference>
<keyword evidence="9 14" id="KW-1133">Transmembrane helix</keyword>
<reference evidence="15 16" key="1">
    <citation type="submission" date="2017-10" db="EMBL/GenBank/DDBJ databases">
        <title>Comparative genomics in systemic dimorphic fungi from Ajellomycetaceae.</title>
        <authorList>
            <person name="Munoz J.F."/>
            <person name="Mcewen J.G."/>
            <person name="Clay O.K."/>
            <person name="Cuomo C.A."/>
        </authorList>
    </citation>
    <scope>NUCLEOTIDE SEQUENCE [LARGE SCALE GENOMIC DNA]</scope>
    <source>
        <strain evidence="15 16">UAMH7299</strain>
    </source>
</reference>
<evidence type="ECO:0000256" key="14">
    <source>
        <dbReference type="SAM" id="Phobius"/>
    </source>
</evidence>
<dbReference type="AlphaFoldDB" id="A0A2B7YIP2"/>
<evidence type="ECO:0000256" key="5">
    <source>
        <dbReference type="ARBA" id="ARBA00022660"/>
    </source>
</evidence>
<keyword evidence="10" id="KW-0496">Mitochondrion</keyword>
<evidence type="ECO:0000256" key="6">
    <source>
        <dbReference type="ARBA" id="ARBA00022692"/>
    </source>
</evidence>
<comment type="similarity">
    <text evidence="2">Belongs to the complex I NDUFB4 subunit family.</text>
</comment>